<comment type="caution">
    <text evidence="2">The sequence shown here is derived from an EMBL/GenBank/DDBJ whole genome shotgun (WGS) entry which is preliminary data.</text>
</comment>
<dbReference type="AlphaFoldDB" id="A0AAJ0U311"/>
<sequence>MTPEIGQCHESRAVAAPVHSGRRGCKLRRLARLLIVLLPMAAQADAPDAELARRLVESGRILPLEQLLERVRAIRAGVLLEAELEYESDHQTYVYEIELLDDAGQVWELELDAETGELIELAPEHSQGSP</sequence>
<dbReference type="EMBL" id="NRSJ01000007">
    <property type="protein sequence ID" value="MBK1704158.1"/>
    <property type="molecule type" value="Genomic_DNA"/>
</dbReference>
<reference evidence="2" key="1">
    <citation type="submission" date="2017-08" db="EMBL/GenBank/DDBJ databases">
        <authorList>
            <person name="Imhoff J.F."/>
            <person name="Rahn T."/>
            <person name="Kuenzel S."/>
            <person name="Neulinger S.C."/>
        </authorList>
    </citation>
    <scope>NUCLEOTIDE SEQUENCE</scope>
    <source>
        <strain evidence="2">DSM 11080</strain>
    </source>
</reference>
<evidence type="ECO:0000313" key="3">
    <source>
        <dbReference type="Proteomes" id="UP001296776"/>
    </source>
</evidence>
<evidence type="ECO:0000313" key="2">
    <source>
        <dbReference type="EMBL" id="MBK1704158.1"/>
    </source>
</evidence>
<accession>A0AAJ0U311</accession>
<organism evidence="2 3">
    <name type="scientific">Halochromatium glycolicum</name>
    <dbReference type="NCBI Taxonomy" id="85075"/>
    <lineage>
        <taxon>Bacteria</taxon>
        <taxon>Pseudomonadati</taxon>
        <taxon>Pseudomonadota</taxon>
        <taxon>Gammaproteobacteria</taxon>
        <taxon>Chromatiales</taxon>
        <taxon>Chromatiaceae</taxon>
        <taxon>Halochromatium</taxon>
    </lineage>
</organism>
<dbReference type="Pfam" id="PF03413">
    <property type="entry name" value="PepSY"/>
    <property type="match status" value="1"/>
</dbReference>
<protein>
    <recommendedName>
        <fullName evidence="1">PepSY domain-containing protein</fullName>
    </recommendedName>
</protein>
<dbReference type="Proteomes" id="UP001296776">
    <property type="component" value="Unassembled WGS sequence"/>
</dbReference>
<keyword evidence="3" id="KW-1185">Reference proteome</keyword>
<reference evidence="2" key="2">
    <citation type="journal article" date="2020" name="Microorganisms">
        <title>Osmotic Adaptation and Compatible Solute Biosynthesis of Phototrophic Bacteria as Revealed from Genome Analyses.</title>
        <authorList>
            <person name="Imhoff J.F."/>
            <person name="Rahn T."/>
            <person name="Kunzel S."/>
            <person name="Keller A."/>
            <person name="Neulinger S.C."/>
        </authorList>
    </citation>
    <scope>NUCLEOTIDE SEQUENCE</scope>
    <source>
        <strain evidence="2">DSM 11080</strain>
    </source>
</reference>
<proteinExistence type="predicted"/>
<dbReference type="RefSeq" id="WP_200345329.1">
    <property type="nucleotide sequence ID" value="NZ_NRSJ01000007.1"/>
</dbReference>
<feature type="domain" description="PepSY" evidence="1">
    <location>
        <begin position="62"/>
        <end position="120"/>
    </location>
</feature>
<gene>
    <name evidence="2" type="ORF">CKO40_06245</name>
</gene>
<evidence type="ECO:0000259" key="1">
    <source>
        <dbReference type="Pfam" id="PF03413"/>
    </source>
</evidence>
<name>A0AAJ0U311_9GAMM</name>
<dbReference type="Gene3D" id="3.10.450.40">
    <property type="match status" value="1"/>
</dbReference>
<dbReference type="InterPro" id="IPR025711">
    <property type="entry name" value="PepSY"/>
</dbReference>